<dbReference type="CDD" id="cd01040">
    <property type="entry name" value="Mb-like"/>
    <property type="match status" value="1"/>
</dbReference>
<dbReference type="InterPro" id="IPR044399">
    <property type="entry name" value="Mb-like_M"/>
</dbReference>
<dbReference type="GO" id="GO:0020037">
    <property type="term" value="F:heme binding"/>
    <property type="evidence" value="ECO:0007669"/>
    <property type="project" value="InterPro"/>
</dbReference>
<keyword evidence="1" id="KW-0813">Transport</keyword>
<dbReference type="Proteomes" id="UP000009046">
    <property type="component" value="Unassembled WGS sequence"/>
</dbReference>
<dbReference type="KEGG" id="phu:Phum_PHUM149520"/>
<sequence length="164" mass="19290">MKEHMIYINQENLSLAVKIVTPTWESIKEDFDWYCTKIEETFFQNDTTKKELFTLPKFEEELTDDVVNKRLFKHSSAVLNFMECIVQFMNGNEETKPVLFVLGRNHYTIGVNEKLFLEMKDAICSVIKYKIGTENAKAWDTILQYILINYVFEGMTMIDPFTNA</sequence>
<dbReference type="RefSeq" id="XP_002424745.1">
    <property type="nucleotide sequence ID" value="XM_002424700.1"/>
</dbReference>
<evidence type="ECO:0000256" key="1">
    <source>
        <dbReference type="RuleBase" id="RU000356"/>
    </source>
</evidence>
<dbReference type="VEuPathDB" id="VectorBase:PHUM149520"/>
<dbReference type="Gene3D" id="1.10.490.10">
    <property type="entry name" value="Globins"/>
    <property type="match status" value="1"/>
</dbReference>
<reference evidence="4" key="3">
    <citation type="submission" date="2021-02" db="UniProtKB">
        <authorList>
            <consortium name="EnsemblMetazoa"/>
        </authorList>
    </citation>
    <scope>IDENTIFICATION</scope>
    <source>
        <strain evidence="4">USDA</strain>
    </source>
</reference>
<evidence type="ECO:0000313" key="4">
    <source>
        <dbReference type="EnsemblMetazoa" id="PHUM149520-PA"/>
    </source>
</evidence>
<dbReference type="GeneID" id="8236397"/>
<dbReference type="GO" id="GO:0019825">
    <property type="term" value="F:oxygen binding"/>
    <property type="evidence" value="ECO:0007669"/>
    <property type="project" value="InterPro"/>
</dbReference>
<feature type="domain" description="Globin" evidence="2">
    <location>
        <begin position="40"/>
        <end position="146"/>
    </location>
</feature>
<proteinExistence type="inferred from homology"/>
<dbReference type="GO" id="GO:0005344">
    <property type="term" value="F:oxygen carrier activity"/>
    <property type="evidence" value="ECO:0007669"/>
    <property type="project" value="UniProtKB-KW"/>
</dbReference>
<dbReference type="HOGENOM" id="CLU_1621021_0_0_1"/>
<dbReference type="CTD" id="8236397"/>
<dbReference type="AlphaFoldDB" id="E0VF51"/>
<keyword evidence="1" id="KW-0561">Oxygen transport</keyword>
<gene>
    <name evidence="4" type="primary">8236397</name>
    <name evidence="3" type="ORF">Phum_PHUM149520</name>
</gene>
<dbReference type="InterPro" id="IPR000971">
    <property type="entry name" value="Globin"/>
</dbReference>
<organism>
    <name type="scientific">Pediculus humanus subsp. corporis</name>
    <name type="common">Body louse</name>
    <dbReference type="NCBI Taxonomy" id="121224"/>
    <lineage>
        <taxon>Eukaryota</taxon>
        <taxon>Metazoa</taxon>
        <taxon>Ecdysozoa</taxon>
        <taxon>Arthropoda</taxon>
        <taxon>Hexapoda</taxon>
        <taxon>Insecta</taxon>
        <taxon>Pterygota</taxon>
        <taxon>Neoptera</taxon>
        <taxon>Paraneoptera</taxon>
        <taxon>Psocodea</taxon>
        <taxon>Troctomorpha</taxon>
        <taxon>Phthiraptera</taxon>
        <taxon>Anoplura</taxon>
        <taxon>Pediculidae</taxon>
        <taxon>Pediculus</taxon>
    </lineage>
</organism>
<keyword evidence="5" id="KW-1185">Reference proteome</keyword>
<dbReference type="InParanoid" id="E0VF51"/>
<dbReference type="EMBL" id="DS235101">
    <property type="protein sequence ID" value="EEB12007.1"/>
    <property type="molecule type" value="Genomic_DNA"/>
</dbReference>
<dbReference type="Pfam" id="PF00042">
    <property type="entry name" value="Globin"/>
    <property type="match status" value="1"/>
</dbReference>
<keyword evidence="1" id="KW-0479">Metal-binding</keyword>
<keyword evidence="1" id="KW-0408">Iron</keyword>
<reference evidence="3" key="1">
    <citation type="submission" date="2007-04" db="EMBL/GenBank/DDBJ databases">
        <title>Annotation of Pediculus humanus corporis strain USDA.</title>
        <authorList>
            <person name="Kirkness E."/>
            <person name="Hannick L."/>
            <person name="Hass B."/>
            <person name="Bruggner R."/>
            <person name="Lawson D."/>
            <person name="Bidwell S."/>
            <person name="Joardar V."/>
            <person name="Caler E."/>
            <person name="Walenz B."/>
            <person name="Inman J."/>
            <person name="Schobel S."/>
            <person name="Galinsky K."/>
            <person name="Amedeo P."/>
            <person name="Strausberg R."/>
        </authorList>
    </citation>
    <scope>NUCLEOTIDE SEQUENCE</scope>
    <source>
        <strain evidence="3">USDA</strain>
    </source>
</reference>
<name>E0VF51_PEDHC</name>
<evidence type="ECO:0000313" key="3">
    <source>
        <dbReference type="EMBL" id="EEB12007.1"/>
    </source>
</evidence>
<dbReference type="SUPFAM" id="SSF46458">
    <property type="entry name" value="Globin-like"/>
    <property type="match status" value="1"/>
</dbReference>
<reference evidence="3" key="2">
    <citation type="submission" date="2007-04" db="EMBL/GenBank/DDBJ databases">
        <title>The genome of the human body louse.</title>
        <authorList>
            <consortium name="The Human Body Louse Genome Consortium"/>
            <person name="Kirkness E."/>
            <person name="Walenz B."/>
            <person name="Hass B."/>
            <person name="Bruggner R."/>
            <person name="Strausberg R."/>
        </authorList>
    </citation>
    <scope>NUCLEOTIDE SEQUENCE</scope>
    <source>
        <strain evidence="3">USDA</strain>
    </source>
</reference>
<keyword evidence="1" id="KW-0349">Heme</keyword>
<dbReference type="EMBL" id="AAZO01001732">
    <property type="status" value="NOT_ANNOTATED_CDS"/>
    <property type="molecule type" value="Genomic_DNA"/>
</dbReference>
<dbReference type="InterPro" id="IPR009050">
    <property type="entry name" value="Globin-like_sf"/>
</dbReference>
<evidence type="ECO:0000259" key="2">
    <source>
        <dbReference type="Pfam" id="PF00042"/>
    </source>
</evidence>
<protein>
    <recommendedName>
        <fullName evidence="2">Globin domain-containing protein</fullName>
    </recommendedName>
</protein>
<dbReference type="EnsemblMetazoa" id="PHUM149520-RA">
    <property type="protein sequence ID" value="PHUM149520-PA"/>
    <property type="gene ID" value="PHUM149520"/>
</dbReference>
<accession>E0VF51</accession>
<comment type="similarity">
    <text evidence="1">Belongs to the globin family.</text>
</comment>
<evidence type="ECO:0000313" key="5">
    <source>
        <dbReference type="Proteomes" id="UP000009046"/>
    </source>
</evidence>
<dbReference type="InterPro" id="IPR012292">
    <property type="entry name" value="Globin/Proto"/>
</dbReference>